<keyword evidence="18" id="KW-0489">Methyltransferase</keyword>
<keyword evidence="8" id="KW-0156">Chromatin regulator</keyword>
<dbReference type="FunFam" id="1.25.40.10:FF:000022">
    <property type="entry name" value="lysine-specific demethylase 6A isoform X1"/>
    <property type="match status" value="1"/>
</dbReference>
<feature type="region of interest" description="Disordered" evidence="17">
    <location>
        <begin position="737"/>
        <end position="806"/>
    </location>
</feature>
<organism evidence="18 19">
    <name type="scientific">Prunella fulvescens</name>
    <name type="common">Brown accentor</name>
    <dbReference type="NCBI Taxonomy" id="670355"/>
    <lineage>
        <taxon>Eukaryota</taxon>
        <taxon>Metazoa</taxon>
        <taxon>Chordata</taxon>
        <taxon>Craniata</taxon>
        <taxon>Vertebrata</taxon>
        <taxon>Euteleostomi</taxon>
        <taxon>Archelosauria</taxon>
        <taxon>Archosauria</taxon>
        <taxon>Dinosauria</taxon>
        <taxon>Saurischia</taxon>
        <taxon>Theropoda</taxon>
        <taxon>Coelurosauria</taxon>
        <taxon>Aves</taxon>
        <taxon>Neognathae</taxon>
        <taxon>Neoaves</taxon>
        <taxon>Telluraves</taxon>
        <taxon>Australaves</taxon>
        <taxon>Passeriformes</taxon>
        <taxon>Passeroidea</taxon>
        <taxon>Prunellidae</taxon>
        <taxon>Prunella</taxon>
    </lineage>
</organism>
<dbReference type="GO" id="GO:0008168">
    <property type="term" value="F:methyltransferase activity"/>
    <property type="evidence" value="ECO:0007669"/>
    <property type="project" value="UniProtKB-KW"/>
</dbReference>
<dbReference type="EC" id="1.14.11.68" evidence="14"/>
<comment type="cofactor">
    <cofactor evidence="2">
        <name>L-ascorbate</name>
        <dbReference type="ChEBI" id="CHEBI:38290"/>
    </cofactor>
</comment>
<dbReference type="EMBL" id="VZTP01006125">
    <property type="protein sequence ID" value="NXT05655.1"/>
    <property type="molecule type" value="Genomic_DNA"/>
</dbReference>
<keyword evidence="5" id="KW-0479">Metal-binding</keyword>
<evidence type="ECO:0000256" key="13">
    <source>
        <dbReference type="ARBA" id="ARBA00034483"/>
    </source>
</evidence>
<dbReference type="Gene3D" id="1.25.40.10">
    <property type="entry name" value="Tetratricopeptide repeat domain"/>
    <property type="match status" value="2"/>
</dbReference>
<dbReference type="GO" id="GO:0000978">
    <property type="term" value="F:RNA polymerase II cis-regulatory region sequence-specific DNA binding"/>
    <property type="evidence" value="ECO:0007669"/>
    <property type="project" value="TreeGrafter"/>
</dbReference>
<dbReference type="FunFam" id="1.20.58.1370:FF:000002">
    <property type="entry name" value="lysine-specific demethylase 6A isoform X6"/>
    <property type="match status" value="1"/>
</dbReference>
<feature type="non-terminal residue" evidence="18">
    <location>
        <position position="974"/>
    </location>
</feature>
<feature type="region of interest" description="Disordered" evidence="17">
    <location>
        <begin position="839"/>
        <end position="862"/>
    </location>
</feature>
<feature type="repeat" description="TPR" evidence="16">
    <location>
        <begin position="56"/>
        <end position="89"/>
    </location>
</feature>
<feature type="compositionally biased region" description="Low complexity" evidence="17">
    <location>
        <begin position="741"/>
        <end position="760"/>
    </location>
</feature>
<comment type="subcellular location">
    <subcellularLocation>
        <location evidence="3">Nucleus</location>
    </subcellularLocation>
</comment>
<evidence type="ECO:0000256" key="12">
    <source>
        <dbReference type="ARBA" id="ARBA00023242"/>
    </source>
</evidence>
<dbReference type="SMART" id="SM00028">
    <property type="entry name" value="TPR"/>
    <property type="match status" value="7"/>
</dbReference>
<proteinExistence type="inferred from homology"/>
<evidence type="ECO:0000256" key="8">
    <source>
        <dbReference type="ARBA" id="ARBA00022853"/>
    </source>
</evidence>
<dbReference type="Gene3D" id="1.20.58.1370">
    <property type="match status" value="1"/>
</dbReference>
<reference evidence="18 19" key="1">
    <citation type="submission" date="2019-09" db="EMBL/GenBank/DDBJ databases">
        <title>Bird 10,000 Genomes (B10K) Project - Family phase.</title>
        <authorList>
            <person name="Zhang G."/>
        </authorList>
    </citation>
    <scope>NUCLEOTIDE SEQUENCE [LARGE SCALE GENOMIC DNA]</scope>
    <source>
        <strain evidence="18">B10K-DU-012-46</strain>
    </source>
</reference>
<keyword evidence="19" id="KW-1185">Reference proteome</keyword>
<keyword evidence="6" id="KW-0677">Repeat</keyword>
<dbReference type="Pfam" id="PF13181">
    <property type="entry name" value="TPR_8"/>
    <property type="match status" value="2"/>
</dbReference>
<evidence type="ECO:0000256" key="6">
    <source>
        <dbReference type="ARBA" id="ARBA00022737"/>
    </source>
</evidence>
<feature type="compositionally biased region" description="Polar residues" evidence="17">
    <location>
        <begin position="549"/>
        <end position="577"/>
    </location>
</feature>
<evidence type="ECO:0000256" key="17">
    <source>
        <dbReference type="SAM" id="MobiDB-lite"/>
    </source>
</evidence>
<dbReference type="GO" id="GO:0044666">
    <property type="term" value="C:MLL3/4 complex"/>
    <property type="evidence" value="ECO:0007669"/>
    <property type="project" value="TreeGrafter"/>
</dbReference>
<feature type="compositionally biased region" description="Polar residues" evidence="17">
    <location>
        <begin position="587"/>
        <end position="655"/>
    </location>
</feature>
<evidence type="ECO:0000256" key="1">
    <source>
        <dbReference type="ARBA" id="ARBA00001954"/>
    </source>
</evidence>
<feature type="compositionally biased region" description="Polar residues" evidence="17">
    <location>
        <begin position="761"/>
        <end position="779"/>
    </location>
</feature>
<dbReference type="AlphaFoldDB" id="A0A7L2ZHD6"/>
<dbReference type="InterPro" id="IPR011990">
    <property type="entry name" value="TPR-like_helical_dom_sf"/>
</dbReference>
<comment type="similarity">
    <text evidence="13">Belongs to the UTX family.</text>
</comment>
<dbReference type="GO" id="GO:0046872">
    <property type="term" value="F:metal ion binding"/>
    <property type="evidence" value="ECO:0007669"/>
    <property type="project" value="UniProtKB-KW"/>
</dbReference>
<evidence type="ECO:0000256" key="14">
    <source>
        <dbReference type="ARBA" id="ARBA00034525"/>
    </source>
</evidence>
<evidence type="ECO:0000256" key="5">
    <source>
        <dbReference type="ARBA" id="ARBA00022723"/>
    </source>
</evidence>
<accession>A0A7L2ZHD6</accession>
<evidence type="ECO:0000256" key="15">
    <source>
        <dbReference type="ARBA" id="ARBA00048695"/>
    </source>
</evidence>
<dbReference type="SUPFAM" id="SSF48452">
    <property type="entry name" value="TPR-like"/>
    <property type="match status" value="2"/>
</dbReference>
<evidence type="ECO:0000313" key="18">
    <source>
        <dbReference type="EMBL" id="NXT05655.1"/>
    </source>
</evidence>
<protein>
    <recommendedName>
        <fullName evidence="14">[histone H3]-trimethyl-L-lysine(27) demethylase</fullName>
        <ecNumber evidence="14">1.14.11.68</ecNumber>
    </recommendedName>
</protein>
<name>A0A7L2ZHD6_9PASE</name>
<keyword evidence="4" id="KW-0597">Phosphoprotein</keyword>
<comment type="cofactor">
    <cofactor evidence="1">
        <name>Fe(2+)</name>
        <dbReference type="ChEBI" id="CHEBI:29033"/>
    </cofactor>
</comment>
<dbReference type="FunFam" id="1.25.40.10:FF:000011">
    <property type="entry name" value="lysine-specific demethylase 6A isoform X3"/>
    <property type="match status" value="1"/>
</dbReference>
<feature type="non-terminal residue" evidence="18">
    <location>
        <position position="1"/>
    </location>
</feature>
<dbReference type="GO" id="GO:0032259">
    <property type="term" value="P:methylation"/>
    <property type="evidence" value="ECO:0007669"/>
    <property type="project" value="UniProtKB-KW"/>
</dbReference>
<keyword evidence="12" id="KW-0539">Nucleus</keyword>
<evidence type="ECO:0000256" key="16">
    <source>
        <dbReference type="PROSITE-ProRule" id="PRU00339"/>
    </source>
</evidence>
<keyword evidence="11" id="KW-0408">Iron</keyword>
<evidence type="ECO:0000256" key="9">
    <source>
        <dbReference type="ARBA" id="ARBA00022964"/>
    </source>
</evidence>
<keyword evidence="7 16" id="KW-0802">TPR repeat</keyword>
<feature type="region of interest" description="Disordered" evidence="17">
    <location>
        <begin position="549"/>
        <end position="705"/>
    </location>
</feature>
<evidence type="ECO:0000256" key="10">
    <source>
        <dbReference type="ARBA" id="ARBA00023002"/>
    </source>
</evidence>
<keyword evidence="9" id="KW-0223">Dioxygenase</keyword>
<evidence type="ECO:0000313" key="19">
    <source>
        <dbReference type="Proteomes" id="UP000553798"/>
    </source>
</evidence>
<keyword evidence="10" id="KW-0560">Oxidoreductase</keyword>
<dbReference type="GO" id="GO:0007507">
    <property type="term" value="P:heart development"/>
    <property type="evidence" value="ECO:0007669"/>
    <property type="project" value="TreeGrafter"/>
</dbReference>
<dbReference type="Gene3D" id="2.60.120.650">
    <property type="entry name" value="Cupin"/>
    <property type="match status" value="1"/>
</dbReference>
<dbReference type="Pfam" id="PF00515">
    <property type="entry name" value="TPR_1"/>
    <property type="match status" value="1"/>
</dbReference>
<dbReference type="GO" id="GO:0010468">
    <property type="term" value="P:regulation of gene expression"/>
    <property type="evidence" value="ECO:0007669"/>
    <property type="project" value="TreeGrafter"/>
</dbReference>
<evidence type="ECO:0000256" key="2">
    <source>
        <dbReference type="ARBA" id="ARBA00001961"/>
    </source>
</evidence>
<keyword evidence="18" id="KW-0808">Transferase</keyword>
<dbReference type="GO" id="GO:0071558">
    <property type="term" value="F:histone H3K27me2/H3K27me3 demethylase activity"/>
    <property type="evidence" value="ECO:0007669"/>
    <property type="project" value="UniProtKB-EC"/>
</dbReference>
<dbReference type="PANTHER" id="PTHR14017">
    <property type="entry name" value="LYSINE-SPECIFIC DEMETHYLASE"/>
    <property type="match status" value="1"/>
</dbReference>
<dbReference type="PANTHER" id="PTHR14017:SF9">
    <property type="entry name" value="LYSINE-SPECIFIC DEMETHYLASE 6A"/>
    <property type="match status" value="1"/>
</dbReference>
<feature type="repeat" description="TPR" evidence="16">
    <location>
        <begin position="244"/>
        <end position="277"/>
    </location>
</feature>
<comment type="caution">
    <text evidence="18">The sequence shown here is derived from an EMBL/GenBank/DDBJ whole genome shotgun (WGS) entry which is preliminary data.</text>
</comment>
<dbReference type="InterPro" id="IPR051630">
    <property type="entry name" value="Corepressor-Demethylase"/>
</dbReference>
<gene>
    <name evidence="18" type="primary">Kdm6a</name>
    <name evidence="18" type="ORF">PRUFUL_R13901</name>
</gene>
<comment type="catalytic activity">
    <reaction evidence="15">
        <text>N(6),N(6),N(6)-trimethyl-L-lysyl(27)-[histone H3] + 2 2-oxoglutarate + 2 O2 = N(6)-methyl-L-lysyl(27)-[histone H3] + 2 formaldehyde + 2 succinate + 2 CO2</text>
        <dbReference type="Rhea" id="RHEA:60224"/>
        <dbReference type="Rhea" id="RHEA-COMP:15535"/>
        <dbReference type="Rhea" id="RHEA-COMP:15544"/>
        <dbReference type="ChEBI" id="CHEBI:15379"/>
        <dbReference type="ChEBI" id="CHEBI:16526"/>
        <dbReference type="ChEBI" id="CHEBI:16810"/>
        <dbReference type="ChEBI" id="CHEBI:16842"/>
        <dbReference type="ChEBI" id="CHEBI:30031"/>
        <dbReference type="ChEBI" id="CHEBI:61929"/>
        <dbReference type="ChEBI" id="CHEBI:61961"/>
        <dbReference type="EC" id="1.14.11.68"/>
    </reaction>
</comment>
<dbReference type="InterPro" id="IPR019734">
    <property type="entry name" value="TPR_rpt"/>
</dbReference>
<evidence type="ECO:0000256" key="3">
    <source>
        <dbReference type="ARBA" id="ARBA00004123"/>
    </source>
</evidence>
<evidence type="ECO:0000256" key="4">
    <source>
        <dbReference type="ARBA" id="ARBA00022553"/>
    </source>
</evidence>
<evidence type="ECO:0000256" key="11">
    <source>
        <dbReference type="ARBA" id="ARBA00023004"/>
    </source>
</evidence>
<dbReference type="Proteomes" id="UP000553798">
    <property type="component" value="Unassembled WGS sequence"/>
</dbReference>
<dbReference type="PROSITE" id="PS50005">
    <property type="entry name" value="TPR"/>
    <property type="match status" value="2"/>
</dbReference>
<sequence>QAVRCYESLILKAEGKVESDFFCQLGHFNLLLEDYPKALSAYQRYYSLQSDYWKNAAFLYGLGLVYFHYNAFQWAIKAFQEALYVDPSFCRAKEIHLRLGLMFKVNTDYESSLKHFQLALIDCNPCTLSNAEIQFHIAHLYEIQRKYHSAKEAYEQLLQIENLPAQVKATVLQQLGWMHHTVDQLGDKATKESYAIQYLQKSLEADPNSGQSWYFLGRCYSSIGKVQDAFISYRQSIDKSEASADTWCSIGVLYQQQNQPMDALQAYICAVQLDHGHAAAWMDLGTLYESCNQPQDAIKCYLNATRSKNCSNTSALAARIKYLQAQLCNLPQGSLQNKTKLLPSIEEAWSLPIPAELTSRQGAMNTAQQNTSDVWSSGHTVSHPPVQQQIHSWCLTPQKLQHLEQLRANRNNLNPAQKLMLEQLESQFVLMQQHQQMRQTGVAQVRSTGIPNGPTADSSLPTNSVSGQQPQVALTRVPNVAQRGIRPACPGQPMANGPFPAGAVPCSTARTLGSTDTILIGNNHIPESGSNGNVPYLQRNALSLPHNRTNLTSSAEEPWKNQLSNSTQGLHKGQSSHLAGPNGERPLSSTGPSQHLQAAGTGIQNQNGHPATPSNSVTQGAALNHLSSHTATSGGQQGITLTKESKPSGNTSAVPETSRHSGETPNSTASVEGLPNHVHQVTADAVSSPSHGDSKSPGLLSSDNPQLSALLMGKANNNVSTGTCDKVNNIHPAVHTKTENSVASSPSSAISTATPSPKSTEQTTTNSVTSLNSPHSGHTVNGEGLEDSQSPMKADPPPISHKPSPQIIPSMSVSIYPSSAEVLKACRNLGKNGLSNSSILLDKCPPPRPPPPPYPPLPKDKLNPPTPSIYLENKRDAFFPPLHQFCTNPNNPVTVIRGLAGALKLDLGLFSTKTLVEANNEHIVEVRTQLLQPADENWDPTGTKKIWRCESSRSHTTIAKYAQYQASSFQESLR</sequence>
<feature type="compositionally biased region" description="Pro residues" evidence="17">
    <location>
        <begin position="844"/>
        <end position="857"/>
    </location>
</feature>
<evidence type="ECO:0000256" key="7">
    <source>
        <dbReference type="ARBA" id="ARBA00022803"/>
    </source>
</evidence>
<dbReference type="GO" id="GO:0031490">
    <property type="term" value="F:chromatin DNA binding"/>
    <property type="evidence" value="ECO:0007669"/>
    <property type="project" value="TreeGrafter"/>
</dbReference>